<name>A0A7X1JBF6_9ACTN</name>
<comment type="caution">
    <text evidence="3">The sequence shown here is derived from an EMBL/GenBank/DDBJ whole genome shotgun (WGS) entry which is preliminary data.</text>
</comment>
<proteinExistence type="predicted"/>
<evidence type="ECO:0000256" key="1">
    <source>
        <dbReference type="SAM" id="MobiDB-lite"/>
    </source>
</evidence>
<feature type="domain" description="4Fe4S-binding SPASM" evidence="2">
    <location>
        <begin position="30"/>
        <end position="73"/>
    </location>
</feature>
<feature type="region of interest" description="Disordered" evidence="1">
    <location>
        <begin position="79"/>
        <end position="123"/>
    </location>
</feature>
<dbReference type="AlphaFoldDB" id="A0A7X1JBF6"/>
<reference evidence="3 4" key="1">
    <citation type="submission" date="2020-08" db="EMBL/GenBank/DDBJ databases">
        <title>Streptomyces sp. PSKA01 genome sequencing and assembly.</title>
        <authorList>
            <person name="Mandal S."/>
            <person name="Maiti P.K."/>
            <person name="Das P."/>
        </authorList>
    </citation>
    <scope>NUCLEOTIDE SEQUENCE [LARGE SCALE GENOMIC DNA]</scope>
    <source>
        <strain evidence="3 4">PSKA01</strain>
    </source>
</reference>
<evidence type="ECO:0000259" key="2">
    <source>
        <dbReference type="Pfam" id="PF13186"/>
    </source>
</evidence>
<dbReference type="InterPro" id="IPR023885">
    <property type="entry name" value="4Fe4S-binding_SPASM_dom"/>
</dbReference>
<dbReference type="EMBL" id="JACMSF010000087">
    <property type="protein sequence ID" value="MBC2907693.1"/>
    <property type="molecule type" value="Genomic_DNA"/>
</dbReference>
<evidence type="ECO:0000313" key="4">
    <source>
        <dbReference type="Proteomes" id="UP000584670"/>
    </source>
</evidence>
<gene>
    <name evidence="3" type="ORF">H4N64_40550</name>
</gene>
<evidence type="ECO:0000313" key="3">
    <source>
        <dbReference type="EMBL" id="MBC2907693.1"/>
    </source>
</evidence>
<sequence length="123" mass="12534">MACGQRAVSHIPPSDFVASGAPASFRQCADGKAAILPDGQVVPCVLGRFLPAGNVTTGSLQQVLAGQRWVQVSACIPRGRQSGCTPDEDSCMPSPGAAEGCNPDQDGSDCSPAETPACEPAYD</sequence>
<accession>A0A7X1JBF6</accession>
<organism evidence="3 4">
    <name type="scientific">Streptomyces cupreus</name>
    <dbReference type="NCBI Taxonomy" id="2759956"/>
    <lineage>
        <taxon>Bacteria</taxon>
        <taxon>Bacillati</taxon>
        <taxon>Actinomycetota</taxon>
        <taxon>Actinomycetes</taxon>
        <taxon>Kitasatosporales</taxon>
        <taxon>Streptomycetaceae</taxon>
        <taxon>Streptomyces</taxon>
    </lineage>
</organism>
<dbReference type="Proteomes" id="UP000584670">
    <property type="component" value="Unassembled WGS sequence"/>
</dbReference>
<keyword evidence="4" id="KW-1185">Reference proteome</keyword>
<protein>
    <submittedName>
        <fullName evidence="3">SPASM domain-containing protein</fullName>
    </submittedName>
</protein>
<dbReference type="Pfam" id="PF13186">
    <property type="entry name" value="SPASM"/>
    <property type="match status" value="1"/>
</dbReference>